<dbReference type="GO" id="GO:0004029">
    <property type="term" value="F:aldehyde dehydrogenase (NAD+) activity"/>
    <property type="evidence" value="ECO:0007669"/>
    <property type="project" value="TreeGrafter"/>
</dbReference>
<gene>
    <name evidence="2" type="ORF">FOY51_02875</name>
</gene>
<dbReference type="Gene3D" id="3.40.50.720">
    <property type="entry name" value="NAD(P)-binding Rossmann-like Domain"/>
    <property type="match status" value="1"/>
</dbReference>
<evidence type="ECO:0000313" key="3">
    <source>
        <dbReference type="Proteomes" id="UP000322244"/>
    </source>
</evidence>
<reference evidence="2 3" key="1">
    <citation type="submission" date="2019-07" db="EMBL/GenBank/DDBJ databases">
        <title>Rhodococcus cavernicolus sp. nov., isolated from a cave.</title>
        <authorList>
            <person name="Lee S.D."/>
        </authorList>
    </citation>
    <scope>NUCLEOTIDE SEQUENCE [LARGE SCALE GENOMIC DNA]</scope>
    <source>
        <strain evidence="2 3">C1-24</strain>
    </source>
</reference>
<dbReference type="RefSeq" id="WP_149428660.1">
    <property type="nucleotide sequence ID" value="NZ_VLNY01000001.1"/>
</dbReference>
<accession>A0A5A7SLH5</accession>
<name>A0A5A7SLH5_9NOCA</name>
<dbReference type="SUPFAM" id="SSF51735">
    <property type="entry name" value="NAD(P)-binding Rossmann-fold domains"/>
    <property type="match status" value="1"/>
</dbReference>
<proteinExistence type="predicted"/>
<sequence length="280" mass="29278">MRILVAGGTGVLGSRISDSLVAVGHQVTATSRHPEHVVPQQGIELRAMDAFDADQVRQVVADSAPDVIVHQLTDLGGKDSGANADIRRVGTRNLIDAAHAAGVESIIAQSISWAYEGTGRPAVESDPLDLSAHGPRAVTVGGVHALESAVRELPHHVILRYGTLYGPRTWYARDGDIAAQAHAGRLVPANALTCFVHVDDAVAAAVAALGWPSGAVNVADDDPAADTEWIPAFCRAVGAPVPEEIRFETPPTGSALETAKASSLGWSPVHSSWRESLGRS</sequence>
<dbReference type="InterPro" id="IPR036291">
    <property type="entry name" value="NAD(P)-bd_dom_sf"/>
</dbReference>
<dbReference type="GO" id="GO:0005737">
    <property type="term" value="C:cytoplasm"/>
    <property type="evidence" value="ECO:0007669"/>
    <property type="project" value="TreeGrafter"/>
</dbReference>
<dbReference type="Proteomes" id="UP000322244">
    <property type="component" value="Unassembled WGS sequence"/>
</dbReference>
<dbReference type="PANTHER" id="PTHR48079:SF6">
    <property type="entry name" value="NAD(P)-BINDING DOMAIN-CONTAINING PROTEIN-RELATED"/>
    <property type="match status" value="1"/>
</dbReference>
<dbReference type="Pfam" id="PF01370">
    <property type="entry name" value="Epimerase"/>
    <property type="match status" value="1"/>
</dbReference>
<evidence type="ECO:0000313" key="2">
    <source>
        <dbReference type="EMBL" id="KAA0025091.1"/>
    </source>
</evidence>
<evidence type="ECO:0000259" key="1">
    <source>
        <dbReference type="Pfam" id="PF01370"/>
    </source>
</evidence>
<comment type="caution">
    <text evidence="2">The sequence shown here is derived from an EMBL/GenBank/DDBJ whole genome shotgun (WGS) entry which is preliminary data.</text>
</comment>
<dbReference type="AlphaFoldDB" id="A0A5A7SLH5"/>
<dbReference type="EMBL" id="VLNY01000001">
    <property type="protein sequence ID" value="KAA0025091.1"/>
    <property type="molecule type" value="Genomic_DNA"/>
</dbReference>
<dbReference type="PANTHER" id="PTHR48079">
    <property type="entry name" value="PROTEIN YEEZ"/>
    <property type="match status" value="1"/>
</dbReference>
<protein>
    <submittedName>
        <fullName evidence="2">NAD(P)-dependent oxidoreductase</fullName>
    </submittedName>
</protein>
<dbReference type="InterPro" id="IPR051783">
    <property type="entry name" value="NAD(P)-dependent_oxidoreduct"/>
</dbReference>
<feature type="domain" description="NAD-dependent epimerase/dehydratase" evidence="1">
    <location>
        <begin position="3"/>
        <end position="213"/>
    </location>
</feature>
<keyword evidence="3" id="KW-1185">Reference proteome</keyword>
<dbReference type="OrthoDB" id="9787292at2"/>
<dbReference type="InterPro" id="IPR001509">
    <property type="entry name" value="Epimerase_deHydtase"/>
</dbReference>
<organism evidence="2 3">
    <name type="scientific">Antrihabitans cavernicola</name>
    <dbReference type="NCBI Taxonomy" id="2495913"/>
    <lineage>
        <taxon>Bacteria</taxon>
        <taxon>Bacillati</taxon>
        <taxon>Actinomycetota</taxon>
        <taxon>Actinomycetes</taxon>
        <taxon>Mycobacteriales</taxon>
        <taxon>Nocardiaceae</taxon>
        <taxon>Antrihabitans</taxon>
    </lineage>
</organism>